<dbReference type="PANTHER" id="PTHR43176:SF3">
    <property type="entry name" value="3-HYDROXYISOBUTYRYL-COA HYDROLASE, MITOCHONDRIAL"/>
    <property type="match status" value="1"/>
</dbReference>
<proteinExistence type="predicted"/>
<dbReference type="GO" id="GO:0006574">
    <property type="term" value="P:L-valine catabolic process"/>
    <property type="evidence" value="ECO:0007669"/>
    <property type="project" value="TreeGrafter"/>
</dbReference>
<name>A0A1T1HCE9_OCELI</name>
<dbReference type="GO" id="GO:0005829">
    <property type="term" value="C:cytosol"/>
    <property type="evidence" value="ECO:0007669"/>
    <property type="project" value="TreeGrafter"/>
</dbReference>
<comment type="catalytic activity">
    <reaction evidence="1">
        <text>3-hydroxy-2-methylpropanoyl-CoA + H2O = 3-hydroxy-2-methylpropanoate + CoA + H(+)</text>
        <dbReference type="Rhea" id="RHEA:20888"/>
        <dbReference type="ChEBI" id="CHEBI:11805"/>
        <dbReference type="ChEBI" id="CHEBI:15377"/>
        <dbReference type="ChEBI" id="CHEBI:15378"/>
        <dbReference type="ChEBI" id="CHEBI:57287"/>
        <dbReference type="ChEBI" id="CHEBI:57340"/>
        <dbReference type="EC" id="3.1.2.4"/>
    </reaction>
</comment>
<reference evidence="5" key="1">
    <citation type="submission" date="2017-02" db="EMBL/GenBank/DDBJ databases">
        <title>Draft Genome Sequence of the Salt Water Bacterium Oceanospirillum linum ATCC 11336.</title>
        <authorList>
            <person name="Trachtenberg A.M."/>
            <person name="Carney J.G."/>
            <person name="Linnane J.D."/>
            <person name="Rheaume B.A."/>
            <person name="Pitts N.L."/>
            <person name="Mykles D.L."/>
            <person name="Maclea K.S."/>
        </authorList>
    </citation>
    <scope>NUCLEOTIDE SEQUENCE [LARGE SCALE GENOMIC DNA]</scope>
    <source>
        <strain evidence="5">ATCC 11336</strain>
    </source>
</reference>
<dbReference type="EC" id="3.1.2.4" evidence="2"/>
<dbReference type="InterPro" id="IPR032259">
    <property type="entry name" value="HIBYL-CoA-H"/>
</dbReference>
<dbReference type="InterPro" id="IPR029045">
    <property type="entry name" value="ClpP/crotonase-like_dom_sf"/>
</dbReference>
<protein>
    <recommendedName>
        <fullName evidence="2">3-hydroxyisobutyryl-CoA hydrolase</fullName>
        <ecNumber evidence="2">3.1.2.4</ecNumber>
    </recommendedName>
</protein>
<evidence type="ECO:0000256" key="1">
    <source>
        <dbReference type="ARBA" id="ARBA00001709"/>
    </source>
</evidence>
<gene>
    <name evidence="5" type="ORF">BTA35_0205615</name>
</gene>
<evidence type="ECO:0000313" key="6">
    <source>
        <dbReference type="Proteomes" id="UP000190064"/>
    </source>
</evidence>
<comment type="caution">
    <text evidence="5">The sequence shown here is derived from an EMBL/GenBank/DDBJ whole genome shotgun (WGS) entry which is preliminary data.</text>
</comment>
<dbReference type="Pfam" id="PF16113">
    <property type="entry name" value="ECH_2"/>
    <property type="match status" value="1"/>
</dbReference>
<dbReference type="SUPFAM" id="SSF52096">
    <property type="entry name" value="ClpP/crotonase"/>
    <property type="match status" value="1"/>
</dbReference>
<dbReference type="AlphaFoldDB" id="A0A1T1HCE9"/>
<dbReference type="Gene3D" id="3.90.226.10">
    <property type="entry name" value="2-enoyl-CoA Hydratase, Chain A, domain 1"/>
    <property type="match status" value="1"/>
</dbReference>
<dbReference type="EMBL" id="MTSD02000002">
    <property type="protein sequence ID" value="OOV87519.1"/>
    <property type="molecule type" value="Genomic_DNA"/>
</dbReference>
<sequence>MSDNTLNSASPVIFEELATQDGHLIGVATLNAPKALNALSLEMIEAMYPQFLAWQDNEQIKAVWLQGAGDKAFCAGGDIVQLYNSMVEHPGGPNPYAEKFFTDEYRLDHLIHTYSKPFILWGNGIVMGGGLGLMAGARHRVVTESARIAMPEITIGLYPDVGGSYFLNRMPGRTGLFLGLTGANINAADALFVGLGDRFVTHDRREATFDALKAADWSVDAETVVNQILRQQESQSLESLPASPVREHFDLIQQLTDADDVATLVAQITEVKTGDKWLSRAASTLAAGSPTAMHLIVRQLQATRQMSLAEVFRCELNLSVQAACKGEFAEGIRALLIDKDREPKWHSSDVAEVEAEWLDSFFEPLWPEGQHPLNDL</sequence>
<organism evidence="5 6">
    <name type="scientific">Oceanospirillum linum</name>
    <dbReference type="NCBI Taxonomy" id="966"/>
    <lineage>
        <taxon>Bacteria</taxon>
        <taxon>Pseudomonadati</taxon>
        <taxon>Pseudomonadota</taxon>
        <taxon>Gammaproteobacteria</taxon>
        <taxon>Oceanospirillales</taxon>
        <taxon>Oceanospirillaceae</taxon>
        <taxon>Oceanospirillum</taxon>
    </lineage>
</organism>
<dbReference type="NCBIfam" id="NF004127">
    <property type="entry name" value="PRK05617.1"/>
    <property type="match status" value="1"/>
</dbReference>
<evidence type="ECO:0000256" key="3">
    <source>
        <dbReference type="ARBA" id="ARBA00022801"/>
    </source>
</evidence>
<dbReference type="GO" id="GO:0003860">
    <property type="term" value="F:3-hydroxyisobutyryl-CoA hydrolase activity"/>
    <property type="evidence" value="ECO:0007669"/>
    <property type="project" value="UniProtKB-EC"/>
</dbReference>
<evidence type="ECO:0000256" key="2">
    <source>
        <dbReference type="ARBA" id="ARBA00011915"/>
    </source>
</evidence>
<accession>A0A1T1HCE9</accession>
<keyword evidence="6" id="KW-1185">Reference proteome</keyword>
<dbReference type="InterPro" id="IPR045004">
    <property type="entry name" value="ECH_dom"/>
</dbReference>
<dbReference type="RefSeq" id="WP_078318849.1">
    <property type="nucleotide sequence ID" value="NZ_FXTS01000002.1"/>
</dbReference>
<dbReference type="STRING" id="966.BTA35_0205615"/>
<dbReference type="PANTHER" id="PTHR43176">
    <property type="entry name" value="3-HYDROXYISOBUTYRYL-COA HYDROLASE-RELATED"/>
    <property type="match status" value="1"/>
</dbReference>
<keyword evidence="3" id="KW-0378">Hydrolase</keyword>
<evidence type="ECO:0000313" key="5">
    <source>
        <dbReference type="EMBL" id="OOV87519.1"/>
    </source>
</evidence>
<dbReference type="Proteomes" id="UP000190064">
    <property type="component" value="Unassembled WGS sequence"/>
</dbReference>
<evidence type="ECO:0000259" key="4">
    <source>
        <dbReference type="Pfam" id="PF16113"/>
    </source>
</evidence>
<feature type="domain" description="Enoyl-CoA hydratase/isomerase" evidence="4">
    <location>
        <begin position="25"/>
        <end position="362"/>
    </location>
</feature>
<dbReference type="CDD" id="cd06558">
    <property type="entry name" value="crotonase-like"/>
    <property type="match status" value="1"/>
</dbReference>